<evidence type="ECO:0000256" key="5">
    <source>
        <dbReference type="ARBA" id="ARBA00022553"/>
    </source>
</evidence>
<evidence type="ECO:0000256" key="8">
    <source>
        <dbReference type="ARBA" id="ARBA00022840"/>
    </source>
</evidence>
<dbReference type="Pfam" id="PF00512">
    <property type="entry name" value="HisKA"/>
    <property type="match status" value="1"/>
</dbReference>
<evidence type="ECO:0000256" key="1">
    <source>
        <dbReference type="ARBA" id="ARBA00000085"/>
    </source>
</evidence>
<proteinExistence type="predicted"/>
<evidence type="ECO:0000259" key="14">
    <source>
        <dbReference type="PROSITE" id="PS50109"/>
    </source>
</evidence>
<dbReference type="SUPFAM" id="SSF47226">
    <property type="entry name" value="Histidine-containing phosphotransfer domain, HPT domain"/>
    <property type="match status" value="1"/>
</dbReference>
<dbReference type="EMBL" id="JNUP01000063">
    <property type="protein sequence ID" value="KGE72058.1"/>
    <property type="molecule type" value="Genomic_DNA"/>
</dbReference>
<evidence type="ECO:0000256" key="2">
    <source>
        <dbReference type="ARBA" id="ARBA00004651"/>
    </source>
</evidence>
<dbReference type="CDD" id="cd00156">
    <property type="entry name" value="REC"/>
    <property type="match status" value="1"/>
</dbReference>
<evidence type="ECO:0000256" key="9">
    <source>
        <dbReference type="ARBA" id="ARBA00022989"/>
    </source>
</evidence>
<dbReference type="InterPro" id="IPR000014">
    <property type="entry name" value="PAS"/>
</dbReference>
<evidence type="ECO:0000256" key="7">
    <source>
        <dbReference type="ARBA" id="ARBA00022741"/>
    </source>
</evidence>
<dbReference type="Gene3D" id="1.20.120.160">
    <property type="entry name" value="HPT domain"/>
    <property type="match status" value="1"/>
</dbReference>
<sequence length="921" mass="100716">MNDSPVFRSVFLQSPIGMVIVDQNLSVRLANQAFLRMVQGDPTLVTGKSLVSFMDQAHRQPLAAAFSKLWSERDAAFHLEVQPLPAPASPQGIPHRTWWRISGSPVRESGNPFGVAFIQDISQQVAHEQLLVQEKKSADTAVKTAERAAKLKSEFLSTMSHEIRTPIHTIIGMGDLLGDTALDEEQQEYNRQISFAAEVLLELVSNVLDFSKIEAGKLTLESIPFDLTRTLESAVSMLSLEAHKKGLDVGVYIDPELPRWVMGDPVRLRQIVVNLFNNAVKFTEIGFIILRCLPREDSHASGEQSFPDLPIDSRNIQELPRADIQEITLHIQDTGIGIEKAKQGVLFREFSQVDSSTTRKFGGSGLGLSITKGLVQLMKGSIWVRSKTGRGSTFTVELPLPLPDIPGPGDTPDSPSSPDPMSPPPWAGQSGIQELLDRRILLVEDNPELRSLTAAYLEHWGCQVFSAASGDEALEILYRQSALGQPMDATLIDLTLPGMDGWHLGSKITPDKTINQTRLILMSPRGTGSTEAKMKLLHWFDEYLNKPLEQDELAAALIRIFSRDADLEVLEGPDPDGETASQLQGIPPRPGVIPPGSPDQVPSPNQAQSRDQVPSRNQPWRDSRILIAEDTPVNRLLLQTILAKLGCIVTEAEDGQQAVDALARESFDLIFMDLHMPQLNGYEAAQIIRADNPWVPIIAATANAVKGEREVCLSAGMNDMLIKPFRRQEVVTILERWLPRPASPQDREAPGFEAKTGIPRTAASPSPPPPGNPNALDPEQSTRADSLLPPAAAWSPPAPDPEILDYPDLLDTFMGDADTVTRVLEGYLPRAREIVDGLSAWRQTDPGDDRDWAEIRELCHALKGSSLGISAPGVAKLAATLEQAAVDQTLPGLRTGLSHLSPGFSSLEQAIRALLPPSDTI</sequence>
<dbReference type="SMART" id="SM00388">
    <property type="entry name" value="HisKA"/>
    <property type="match status" value="1"/>
</dbReference>
<reference evidence="16 17" key="1">
    <citation type="submission" date="2014-05" db="EMBL/GenBank/DDBJ databases">
        <title>De novo Genome Sequence of Spirocheata sp.</title>
        <authorList>
            <person name="Shivani Y."/>
            <person name="Subhash Y."/>
            <person name="Tushar L."/>
            <person name="Sasikala C."/>
            <person name="Ramana C.V."/>
        </authorList>
    </citation>
    <scope>NUCLEOTIDE SEQUENCE [LARGE SCALE GENOMIC DNA]</scope>
    <source>
        <strain evidence="16 17">JC230</strain>
    </source>
</reference>
<feature type="modified residue" description="4-aspartylphosphate" evidence="12">
    <location>
        <position position="493"/>
    </location>
</feature>
<dbReference type="InterPro" id="IPR003594">
    <property type="entry name" value="HATPase_dom"/>
</dbReference>
<dbReference type="PRINTS" id="PR00344">
    <property type="entry name" value="BCTRLSENSOR"/>
</dbReference>
<feature type="domain" description="Response regulatory" evidence="15">
    <location>
        <begin position="624"/>
        <end position="738"/>
    </location>
</feature>
<keyword evidence="4" id="KW-1003">Cell membrane</keyword>
<evidence type="ECO:0000313" key="17">
    <source>
        <dbReference type="Proteomes" id="UP000029692"/>
    </source>
</evidence>
<dbReference type="SUPFAM" id="SSF47384">
    <property type="entry name" value="Homodimeric domain of signal transducing histidine kinase"/>
    <property type="match status" value="1"/>
</dbReference>
<protein>
    <recommendedName>
        <fullName evidence="3">histidine kinase</fullName>
        <ecNumber evidence="3">2.7.13.3</ecNumber>
    </recommendedName>
</protein>
<keyword evidence="5 12" id="KW-0597">Phosphoprotein</keyword>
<dbReference type="CDD" id="cd16922">
    <property type="entry name" value="HATPase_EvgS-ArcB-TorS-like"/>
    <property type="match status" value="1"/>
</dbReference>
<dbReference type="Gene3D" id="3.30.565.10">
    <property type="entry name" value="Histidine kinase-like ATPase, C-terminal domain"/>
    <property type="match status" value="1"/>
</dbReference>
<dbReference type="PROSITE" id="PS50110">
    <property type="entry name" value="RESPONSE_REGULATORY"/>
    <property type="match status" value="2"/>
</dbReference>
<feature type="region of interest" description="Disordered" evidence="13">
    <location>
        <begin position="398"/>
        <end position="429"/>
    </location>
</feature>
<dbReference type="CDD" id="cd00082">
    <property type="entry name" value="HisKA"/>
    <property type="match status" value="1"/>
</dbReference>
<keyword evidence="11" id="KW-0472">Membrane</keyword>
<comment type="caution">
    <text evidence="16">The sequence shown here is derived from an EMBL/GenBank/DDBJ whole genome shotgun (WGS) entry which is preliminary data.</text>
</comment>
<dbReference type="CDD" id="cd17546">
    <property type="entry name" value="REC_hyHK_CKI1_RcsC-like"/>
    <property type="match status" value="1"/>
</dbReference>
<keyword evidence="8" id="KW-0067">ATP-binding</keyword>
<keyword evidence="9" id="KW-1133">Transmembrane helix</keyword>
<dbReference type="FunFam" id="3.30.565.10:FF:000010">
    <property type="entry name" value="Sensor histidine kinase RcsC"/>
    <property type="match status" value="1"/>
</dbReference>
<dbReference type="GO" id="GO:0005524">
    <property type="term" value="F:ATP binding"/>
    <property type="evidence" value="ECO:0007669"/>
    <property type="project" value="UniProtKB-KW"/>
</dbReference>
<feature type="modified residue" description="4-aspartylphosphate" evidence="12">
    <location>
        <position position="673"/>
    </location>
</feature>
<comment type="catalytic activity">
    <reaction evidence="1">
        <text>ATP + protein L-histidine = ADP + protein N-phospho-L-histidine.</text>
        <dbReference type="EC" id="2.7.13.3"/>
    </reaction>
</comment>
<dbReference type="InterPro" id="IPR001789">
    <property type="entry name" value="Sig_transdc_resp-reg_receiver"/>
</dbReference>
<dbReference type="SMART" id="SM00387">
    <property type="entry name" value="HATPase_c"/>
    <property type="match status" value="1"/>
</dbReference>
<dbReference type="STRING" id="1480694.DC28_08090"/>
<dbReference type="InterPro" id="IPR008207">
    <property type="entry name" value="Sig_transdc_His_kin_Hpt_dom"/>
</dbReference>
<evidence type="ECO:0000256" key="4">
    <source>
        <dbReference type="ARBA" id="ARBA00022475"/>
    </source>
</evidence>
<dbReference type="AlphaFoldDB" id="A0A098QXA2"/>
<dbReference type="CDD" id="cd00130">
    <property type="entry name" value="PAS"/>
    <property type="match status" value="1"/>
</dbReference>
<dbReference type="EC" id="2.7.13.3" evidence="3"/>
<evidence type="ECO:0000256" key="13">
    <source>
        <dbReference type="SAM" id="MobiDB-lite"/>
    </source>
</evidence>
<dbReference type="InterPro" id="IPR011006">
    <property type="entry name" value="CheY-like_superfamily"/>
</dbReference>
<dbReference type="InterPro" id="IPR004358">
    <property type="entry name" value="Sig_transdc_His_kin-like_C"/>
</dbReference>
<feature type="region of interest" description="Disordered" evidence="13">
    <location>
        <begin position="741"/>
        <end position="783"/>
    </location>
</feature>
<evidence type="ECO:0000313" key="16">
    <source>
        <dbReference type="EMBL" id="KGE72058.1"/>
    </source>
</evidence>
<gene>
    <name evidence="16" type="ORF">DC28_08090</name>
</gene>
<keyword evidence="7" id="KW-0547">Nucleotide-binding</keyword>
<dbReference type="Pfam" id="PF08448">
    <property type="entry name" value="PAS_4"/>
    <property type="match status" value="1"/>
</dbReference>
<dbReference type="Gene3D" id="3.40.50.2300">
    <property type="match status" value="2"/>
</dbReference>
<dbReference type="SMART" id="SM00091">
    <property type="entry name" value="PAS"/>
    <property type="match status" value="1"/>
</dbReference>
<keyword evidence="10" id="KW-0902">Two-component regulatory system</keyword>
<keyword evidence="17" id="KW-1185">Reference proteome</keyword>
<dbReference type="SUPFAM" id="SSF52172">
    <property type="entry name" value="CheY-like"/>
    <property type="match status" value="2"/>
</dbReference>
<dbReference type="SMART" id="SM00448">
    <property type="entry name" value="REC"/>
    <property type="match status" value="2"/>
</dbReference>
<dbReference type="InterPro" id="IPR036097">
    <property type="entry name" value="HisK_dim/P_sf"/>
</dbReference>
<feature type="compositionally biased region" description="Pro residues" evidence="13">
    <location>
        <begin position="587"/>
        <end position="597"/>
    </location>
</feature>
<dbReference type="Gene3D" id="1.10.287.130">
    <property type="match status" value="1"/>
</dbReference>
<dbReference type="OrthoDB" id="6192248at2"/>
<dbReference type="Pfam" id="PF00072">
    <property type="entry name" value="Response_reg"/>
    <property type="match status" value="2"/>
</dbReference>
<dbReference type="SUPFAM" id="SSF55874">
    <property type="entry name" value="ATPase domain of HSP90 chaperone/DNA topoisomerase II/histidine kinase"/>
    <property type="match status" value="1"/>
</dbReference>
<dbReference type="InterPro" id="IPR036890">
    <property type="entry name" value="HATPase_C_sf"/>
</dbReference>
<dbReference type="NCBIfam" id="TIGR00229">
    <property type="entry name" value="sensory_box"/>
    <property type="match status" value="1"/>
</dbReference>
<dbReference type="InterPro" id="IPR013656">
    <property type="entry name" value="PAS_4"/>
</dbReference>
<dbReference type="Pfam" id="PF02518">
    <property type="entry name" value="HATPase_c"/>
    <property type="match status" value="1"/>
</dbReference>
<dbReference type="RefSeq" id="WP_037547505.1">
    <property type="nucleotide sequence ID" value="NZ_JNUP01000063.1"/>
</dbReference>
<dbReference type="PROSITE" id="PS50109">
    <property type="entry name" value="HIS_KIN"/>
    <property type="match status" value="1"/>
</dbReference>
<evidence type="ECO:0000256" key="6">
    <source>
        <dbReference type="ARBA" id="ARBA00022692"/>
    </source>
</evidence>
<dbReference type="Gene3D" id="3.30.450.20">
    <property type="entry name" value="PAS domain"/>
    <property type="match status" value="1"/>
</dbReference>
<feature type="region of interest" description="Disordered" evidence="13">
    <location>
        <begin position="569"/>
        <end position="623"/>
    </location>
</feature>
<evidence type="ECO:0000256" key="3">
    <source>
        <dbReference type="ARBA" id="ARBA00012438"/>
    </source>
</evidence>
<dbReference type="Proteomes" id="UP000029692">
    <property type="component" value="Unassembled WGS sequence"/>
</dbReference>
<feature type="domain" description="Response regulatory" evidence="15">
    <location>
        <begin position="439"/>
        <end position="561"/>
    </location>
</feature>
<dbReference type="Pfam" id="PF01627">
    <property type="entry name" value="Hpt"/>
    <property type="match status" value="1"/>
</dbReference>
<evidence type="ECO:0000259" key="15">
    <source>
        <dbReference type="PROSITE" id="PS50110"/>
    </source>
</evidence>
<feature type="domain" description="Histidine kinase" evidence="14">
    <location>
        <begin position="158"/>
        <end position="402"/>
    </location>
</feature>
<feature type="compositionally biased region" description="Polar residues" evidence="13">
    <location>
        <begin position="600"/>
        <end position="618"/>
    </location>
</feature>
<dbReference type="eggNOG" id="COG2205">
    <property type="taxonomic scope" value="Bacteria"/>
</dbReference>
<evidence type="ECO:0000256" key="11">
    <source>
        <dbReference type="ARBA" id="ARBA00023136"/>
    </source>
</evidence>
<dbReference type="InterPro" id="IPR036641">
    <property type="entry name" value="HPT_dom_sf"/>
</dbReference>
<dbReference type="InterPro" id="IPR003661">
    <property type="entry name" value="HisK_dim/P_dom"/>
</dbReference>
<name>A0A098QXA2_9SPIO</name>
<comment type="subcellular location">
    <subcellularLocation>
        <location evidence="2">Cell membrane</location>
        <topology evidence="2">Multi-pass membrane protein</topology>
    </subcellularLocation>
</comment>
<dbReference type="GO" id="GO:0005886">
    <property type="term" value="C:plasma membrane"/>
    <property type="evidence" value="ECO:0007669"/>
    <property type="project" value="UniProtKB-SubCell"/>
</dbReference>
<dbReference type="InterPro" id="IPR005467">
    <property type="entry name" value="His_kinase_dom"/>
</dbReference>
<dbReference type="GO" id="GO:0000155">
    <property type="term" value="F:phosphorelay sensor kinase activity"/>
    <property type="evidence" value="ECO:0007669"/>
    <property type="project" value="InterPro"/>
</dbReference>
<dbReference type="InterPro" id="IPR035965">
    <property type="entry name" value="PAS-like_dom_sf"/>
</dbReference>
<keyword evidence="6" id="KW-0812">Transmembrane</keyword>
<feature type="compositionally biased region" description="Pro residues" evidence="13">
    <location>
        <begin position="415"/>
        <end position="426"/>
    </location>
</feature>
<evidence type="ECO:0000256" key="12">
    <source>
        <dbReference type="PROSITE-ProRule" id="PRU00169"/>
    </source>
</evidence>
<dbReference type="PANTHER" id="PTHR45339">
    <property type="entry name" value="HYBRID SIGNAL TRANSDUCTION HISTIDINE KINASE J"/>
    <property type="match status" value="1"/>
</dbReference>
<organism evidence="16 17">
    <name type="scientific">Spirochaeta lutea</name>
    <dbReference type="NCBI Taxonomy" id="1480694"/>
    <lineage>
        <taxon>Bacteria</taxon>
        <taxon>Pseudomonadati</taxon>
        <taxon>Spirochaetota</taxon>
        <taxon>Spirochaetia</taxon>
        <taxon>Spirochaetales</taxon>
        <taxon>Spirochaetaceae</taxon>
        <taxon>Spirochaeta</taxon>
    </lineage>
</organism>
<dbReference type="SUPFAM" id="SSF55785">
    <property type="entry name" value="PYP-like sensor domain (PAS domain)"/>
    <property type="match status" value="1"/>
</dbReference>
<evidence type="ECO:0000256" key="10">
    <source>
        <dbReference type="ARBA" id="ARBA00023012"/>
    </source>
</evidence>
<dbReference type="PANTHER" id="PTHR45339:SF1">
    <property type="entry name" value="HYBRID SIGNAL TRANSDUCTION HISTIDINE KINASE J"/>
    <property type="match status" value="1"/>
</dbReference>
<accession>A0A098QXA2</accession>